<dbReference type="InParanoid" id="A0A1Y2D864"/>
<keyword evidence="3" id="KW-1185">Reference proteome</keyword>
<evidence type="ECO:0000313" key="2">
    <source>
        <dbReference type="EMBL" id="ORY55451.1"/>
    </source>
</evidence>
<reference evidence="2 3" key="1">
    <citation type="submission" date="2016-07" db="EMBL/GenBank/DDBJ databases">
        <title>Pervasive Adenine N6-methylation of Active Genes in Fungi.</title>
        <authorList>
            <consortium name="DOE Joint Genome Institute"/>
            <person name="Mondo S.J."/>
            <person name="Dannebaum R.O."/>
            <person name="Kuo R.C."/>
            <person name="Labutti K."/>
            <person name="Haridas S."/>
            <person name="Kuo A."/>
            <person name="Salamov A."/>
            <person name="Ahrendt S.R."/>
            <person name="Lipzen A."/>
            <person name="Sullivan W."/>
            <person name="Andreopoulos W.B."/>
            <person name="Clum A."/>
            <person name="Lindquist E."/>
            <person name="Daum C."/>
            <person name="Ramamoorthy G.K."/>
            <person name="Gryganskyi A."/>
            <person name="Culley D."/>
            <person name="Magnuson J.K."/>
            <person name="James T.Y."/>
            <person name="O'Malley M.A."/>
            <person name="Stajich J.E."/>
            <person name="Spatafora J.W."/>
            <person name="Visel A."/>
            <person name="Grigoriev I.V."/>
        </authorList>
    </citation>
    <scope>NUCLEOTIDE SEQUENCE [LARGE SCALE GENOMIC DNA]</scope>
    <source>
        <strain evidence="2 3">CBS 129021</strain>
    </source>
</reference>
<feature type="signal peptide" evidence="1">
    <location>
        <begin position="1"/>
        <end position="19"/>
    </location>
</feature>
<evidence type="ECO:0000313" key="3">
    <source>
        <dbReference type="Proteomes" id="UP000193689"/>
    </source>
</evidence>
<name>A0A1Y2D864_9PEZI</name>
<protein>
    <submittedName>
        <fullName evidence="2">Uncharacterized protein</fullName>
    </submittedName>
</protein>
<comment type="caution">
    <text evidence="2">The sequence shown here is derived from an EMBL/GenBank/DDBJ whole genome shotgun (WGS) entry which is preliminary data.</text>
</comment>
<gene>
    <name evidence="2" type="ORF">BCR38DRAFT_124264</name>
</gene>
<dbReference type="RefSeq" id="XP_040709598.1">
    <property type="nucleotide sequence ID" value="XM_040853499.1"/>
</dbReference>
<dbReference type="AlphaFoldDB" id="A0A1Y2D864"/>
<dbReference type="GeneID" id="63769711"/>
<dbReference type="Proteomes" id="UP000193689">
    <property type="component" value="Unassembled WGS sequence"/>
</dbReference>
<accession>A0A1Y2D864</accession>
<sequence>MRFNILLPALIAAFIAVQASPMPCPDATRDAILKGDLPSSACCGYGVCKDDIIIEQGHIVRPKW</sequence>
<proteinExistence type="predicted"/>
<keyword evidence="1" id="KW-0732">Signal</keyword>
<organism evidence="2 3">
    <name type="scientific">Pseudomassariella vexata</name>
    <dbReference type="NCBI Taxonomy" id="1141098"/>
    <lineage>
        <taxon>Eukaryota</taxon>
        <taxon>Fungi</taxon>
        <taxon>Dikarya</taxon>
        <taxon>Ascomycota</taxon>
        <taxon>Pezizomycotina</taxon>
        <taxon>Sordariomycetes</taxon>
        <taxon>Xylariomycetidae</taxon>
        <taxon>Amphisphaeriales</taxon>
        <taxon>Pseudomassariaceae</taxon>
        <taxon>Pseudomassariella</taxon>
    </lineage>
</organism>
<dbReference type="OrthoDB" id="4863639at2759"/>
<evidence type="ECO:0000256" key="1">
    <source>
        <dbReference type="SAM" id="SignalP"/>
    </source>
</evidence>
<dbReference type="EMBL" id="MCFJ01000027">
    <property type="protein sequence ID" value="ORY55451.1"/>
    <property type="molecule type" value="Genomic_DNA"/>
</dbReference>
<feature type="chain" id="PRO_5012643818" evidence="1">
    <location>
        <begin position="20"/>
        <end position="64"/>
    </location>
</feature>